<dbReference type="STRING" id="3821.A0A151RTN7"/>
<keyword evidence="5" id="KW-0560">Oxidoreductase</keyword>
<organism evidence="8 9">
    <name type="scientific">Cajanus cajan</name>
    <name type="common">Pigeon pea</name>
    <name type="synonym">Cajanus indicus</name>
    <dbReference type="NCBI Taxonomy" id="3821"/>
    <lineage>
        <taxon>Eukaryota</taxon>
        <taxon>Viridiplantae</taxon>
        <taxon>Streptophyta</taxon>
        <taxon>Embryophyta</taxon>
        <taxon>Tracheophyta</taxon>
        <taxon>Spermatophyta</taxon>
        <taxon>Magnoliopsida</taxon>
        <taxon>eudicotyledons</taxon>
        <taxon>Gunneridae</taxon>
        <taxon>Pentapetalae</taxon>
        <taxon>rosids</taxon>
        <taxon>fabids</taxon>
        <taxon>Fabales</taxon>
        <taxon>Fabaceae</taxon>
        <taxon>Papilionoideae</taxon>
        <taxon>50 kb inversion clade</taxon>
        <taxon>NPAAA clade</taxon>
        <taxon>indigoferoid/millettioid clade</taxon>
        <taxon>Phaseoleae</taxon>
        <taxon>Cajanus</taxon>
    </lineage>
</organism>
<dbReference type="PANTHER" id="PTHR22966:SF61">
    <property type="entry name" value="2-AMINOETHANETHIOL DIOXYGENASE"/>
    <property type="match status" value="1"/>
</dbReference>
<evidence type="ECO:0000256" key="3">
    <source>
        <dbReference type="ARBA" id="ARBA00013133"/>
    </source>
</evidence>
<dbReference type="Gramene" id="C.cajan_28498.t">
    <property type="protein sequence ID" value="C.cajan_28498.t"/>
    <property type="gene ID" value="C.cajan_28498"/>
</dbReference>
<dbReference type="InterPro" id="IPR011051">
    <property type="entry name" value="RmlC_Cupin_sf"/>
</dbReference>
<evidence type="ECO:0000256" key="6">
    <source>
        <dbReference type="ARBA" id="ARBA00023004"/>
    </source>
</evidence>
<sequence length="255" mass="28937">MPYYIQRLYRLCNASFSPDGPVSEEAIEKVREKLERIKPSDVGLEQEAQVVRNWSAQMLERNGNHQSLPPIKYLHLHECDSFSIGIFCMPPSSIIPLHNHPGMTVLSKLLYGSMYVKSYDWIDAPGFTNPSEGYDYCSDSVPSAFIMKTRPAKLVKDTEMTAPSPTTVLYPTSGGNIHCFRAITPCAIFDILSPPYSSEHGRHCTYFRRSQQRDLPVNVQLDGVTDSEVTWLEEFQPPDDFVIRRGLYKGPVIRT</sequence>
<dbReference type="Proteomes" id="UP000075243">
    <property type="component" value="Unassembled WGS sequence"/>
</dbReference>
<comment type="catalytic activity">
    <reaction evidence="7">
        <text>L-cysteine + O2 = 3-sulfino-L-alanine + H(+)</text>
        <dbReference type="Rhea" id="RHEA:20441"/>
        <dbReference type="ChEBI" id="CHEBI:15378"/>
        <dbReference type="ChEBI" id="CHEBI:15379"/>
        <dbReference type="ChEBI" id="CHEBI:35235"/>
        <dbReference type="ChEBI" id="CHEBI:61085"/>
        <dbReference type="EC" id="1.13.11.20"/>
    </reaction>
    <physiologicalReaction direction="left-to-right" evidence="7">
        <dbReference type="Rhea" id="RHEA:20442"/>
    </physiologicalReaction>
</comment>
<dbReference type="OMA" id="STQGRHC"/>
<keyword evidence="9" id="KW-1185">Reference proteome</keyword>
<gene>
    <name evidence="8" type="ORF">KK1_032574</name>
</gene>
<dbReference type="EC" id="1.13.11.20" evidence="3"/>
<accession>A0A151RTN7</accession>
<keyword evidence="4" id="KW-0479">Metal-binding</keyword>
<dbReference type="Pfam" id="PF07847">
    <property type="entry name" value="PCO_ADO"/>
    <property type="match status" value="1"/>
</dbReference>
<comment type="cofactor">
    <cofactor evidence="1">
        <name>Fe(2+)</name>
        <dbReference type="ChEBI" id="CHEBI:29033"/>
    </cofactor>
</comment>
<evidence type="ECO:0000256" key="4">
    <source>
        <dbReference type="ARBA" id="ARBA00022723"/>
    </source>
</evidence>
<evidence type="ECO:0000313" key="8">
    <source>
        <dbReference type="EMBL" id="KYP45895.1"/>
    </source>
</evidence>
<dbReference type="InterPro" id="IPR014710">
    <property type="entry name" value="RmlC-like_jellyroll"/>
</dbReference>
<evidence type="ECO:0000256" key="7">
    <source>
        <dbReference type="ARBA" id="ARBA00024284"/>
    </source>
</evidence>
<dbReference type="GO" id="GO:0046872">
    <property type="term" value="F:metal ion binding"/>
    <property type="evidence" value="ECO:0007669"/>
    <property type="project" value="UniProtKB-KW"/>
</dbReference>
<dbReference type="Gene3D" id="2.60.120.10">
    <property type="entry name" value="Jelly Rolls"/>
    <property type="match status" value="1"/>
</dbReference>
<dbReference type="GO" id="GO:0017172">
    <property type="term" value="F:cysteine dioxygenase activity"/>
    <property type="evidence" value="ECO:0007669"/>
    <property type="project" value="UniProtKB-EC"/>
</dbReference>
<name>A0A151RTN7_CAJCA</name>
<reference evidence="8" key="1">
    <citation type="journal article" date="2012" name="Nat. Biotechnol.">
        <title>Draft genome sequence of pigeonpea (Cajanus cajan), an orphan legume crop of resource-poor farmers.</title>
        <authorList>
            <person name="Varshney R.K."/>
            <person name="Chen W."/>
            <person name="Li Y."/>
            <person name="Bharti A.K."/>
            <person name="Saxena R.K."/>
            <person name="Schlueter J.A."/>
            <person name="Donoghue M.T."/>
            <person name="Azam S."/>
            <person name="Fan G."/>
            <person name="Whaley A.M."/>
            <person name="Farmer A.D."/>
            <person name="Sheridan J."/>
            <person name="Iwata A."/>
            <person name="Tuteja R."/>
            <person name="Penmetsa R.V."/>
            <person name="Wu W."/>
            <person name="Upadhyaya H.D."/>
            <person name="Yang S.P."/>
            <person name="Shah T."/>
            <person name="Saxena K.B."/>
            <person name="Michael T."/>
            <person name="McCombie W.R."/>
            <person name="Yang B."/>
            <person name="Zhang G."/>
            <person name="Yang H."/>
            <person name="Wang J."/>
            <person name="Spillane C."/>
            <person name="Cook D.R."/>
            <person name="May G.D."/>
            <person name="Xu X."/>
            <person name="Jackson S.A."/>
        </authorList>
    </citation>
    <scope>NUCLEOTIDE SEQUENCE [LARGE SCALE GENOMIC DNA]</scope>
</reference>
<evidence type="ECO:0000256" key="2">
    <source>
        <dbReference type="ARBA" id="ARBA00006622"/>
    </source>
</evidence>
<evidence type="ECO:0000256" key="5">
    <source>
        <dbReference type="ARBA" id="ARBA00023002"/>
    </source>
</evidence>
<dbReference type="AlphaFoldDB" id="A0A151RTN7"/>
<keyword evidence="8" id="KW-0223">Dioxygenase</keyword>
<dbReference type="CDD" id="cd20289">
    <property type="entry name" value="cupin_ADO"/>
    <property type="match status" value="1"/>
</dbReference>
<dbReference type="EMBL" id="KQ483576">
    <property type="protein sequence ID" value="KYP45895.1"/>
    <property type="molecule type" value="Genomic_DNA"/>
</dbReference>
<keyword evidence="6" id="KW-0408">Iron</keyword>
<proteinExistence type="inferred from homology"/>
<evidence type="ECO:0000313" key="9">
    <source>
        <dbReference type="Proteomes" id="UP000075243"/>
    </source>
</evidence>
<comment type="similarity">
    <text evidence="2">Belongs to the cysteine dioxygenase family.</text>
</comment>
<dbReference type="SUPFAM" id="SSF51182">
    <property type="entry name" value="RmlC-like cupins"/>
    <property type="match status" value="1"/>
</dbReference>
<dbReference type="PANTHER" id="PTHR22966">
    <property type="entry name" value="2-AMINOETHANETHIOL DIOXYGENASE"/>
    <property type="match status" value="1"/>
</dbReference>
<dbReference type="GO" id="GO:0070483">
    <property type="term" value="P:detection of hypoxia"/>
    <property type="evidence" value="ECO:0007669"/>
    <property type="project" value="UniProtKB-ARBA"/>
</dbReference>
<protein>
    <recommendedName>
        <fullName evidence="3">cysteine dioxygenase</fullName>
        <ecNumber evidence="3">1.13.11.20</ecNumber>
    </recommendedName>
</protein>
<evidence type="ECO:0000256" key="1">
    <source>
        <dbReference type="ARBA" id="ARBA00001954"/>
    </source>
</evidence>
<dbReference type="InterPro" id="IPR012864">
    <property type="entry name" value="PCO/ADO"/>
</dbReference>